<organism evidence="1 2">
    <name type="scientific">Metabacillus litoralis</name>
    <dbReference type="NCBI Taxonomy" id="152268"/>
    <lineage>
        <taxon>Bacteria</taxon>
        <taxon>Bacillati</taxon>
        <taxon>Bacillota</taxon>
        <taxon>Bacilli</taxon>
        <taxon>Bacillales</taxon>
        <taxon>Bacillaceae</taxon>
        <taxon>Metabacillus</taxon>
    </lineage>
</organism>
<sequence length="79" mass="9801">MRKEIQEHIRANKERQTFIREQPHWFRKLSRNPNDLESLEIEMMNYYQKTIPHKVQQFSNSVQMAQMMIAMFQTMRQQD</sequence>
<proteinExistence type="predicted"/>
<dbReference type="EMBL" id="LWSG01000012">
    <property type="protein sequence ID" value="OAS86507.1"/>
    <property type="molecule type" value="Genomic_DNA"/>
</dbReference>
<evidence type="ECO:0008006" key="3">
    <source>
        <dbReference type="Google" id="ProtNLM"/>
    </source>
</evidence>
<keyword evidence="2" id="KW-1185">Reference proteome</keyword>
<dbReference type="Proteomes" id="UP000078534">
    <property type="component" value="Unassembled WGS sequence"/>
</dbReference>
<dbReference type="InterPro" id="IPR025613">
    <property type="entry name" value="YlbE"/>
</dbReference>
<evidence type="ECO:0000313" key="1">
    <source>
        <dbReference type="EMBL" id="OAS86507.1"/>
    </source>
</evidence>
<protein>
    <recommendedName>
        <fullName evidence="3">YlbE-like protein</fullName>
    </recommendedName>
</protein>
<accession>A0A179SXM3</accession>
<dbReference type="OrthoDB" id="1646085at2"/>
<evidence type="ECO:0000313" key="2">
    <source>
        <dbReference type="Proteomes" id="UP000078534"/>
    </source>
</evidence>
<dbReference type="STRING" id="152268.A6K24_03090"/>
<dbReference type="RefSeq" id="WP_066330477.1">
    <property type="nucleotide sequence ID" value="NZ_LWSG01000012.1"/>
</dbReference>
<dbReference type="Pfam" id="PF14003">
    <property type="entry name" value="YlbE"/>
    <property type="match status" value="1"/>
</dbReference>
<name>A0A179SXM3_9BACI</name>
<reference evidence="2" key="1">
    <citation type="submission" date="2016-04" db="EMBL/GenBank/DDBJ databases">
        <authorList>
            <person name="Lyu Z."/>
            <person name="Lyu W."/>
        </authorList>
    </citation>
    <scope>NUCLEOTIDE SEQUENCE [LARGE SCALE GENOMIC DNA]</scope>
    <source>
        <strain evidence="2">C44</strain>
    </source>
</reference>
<gene>
    <name evidence="1" type="ORF">A6K24_03090</name>
</gene>
<comment type="caution">
    <text evidence="1">The sequence shown here is derived from an EMBL/GenBank/DDBJ whole genome shotgun (WGS) entry which is preliminary data.</text>
</comment>
<dbReference type="AlphaFoldDB" id="A0A179SXM3"/>